<comment type="caution">
    <text evidence="5">The sequence shown here is derived from an EMBL/GenBank/DDBJ whole genome shotgun (WGS) entry which is preliminary data.</text>
</comment>
<evidence type="ECO:0000256" key="3">
    <source>
        <dbReference type="SAM" id="SignalP"/>
    </source>
</evidence>
<protein>
    <recommendedName>
        <fullName evidence="4">Carboxylesterase type B domain-containing protein</fullName>
    </recommendedName>
</protein>
<evidence type="ECO:0000259" key="4">
    <source>
        <dbReference type="Pfam" id="PF00135"/>
    </source>
</evidence>
<keyword evidence="6" id="KW-1185">Reference proteome</keyword>
<dbReference type="EMBL" id="UYJE01003782">
    <property type="protein sequence ID" value="VDI22370.1"/>
    <property type="molecule type" value="Genomic_DNA"/>
</dbReference>
<dbReference type="AlphaFoldDB" id="A0A8B6DQG6"/>
<dbReference type="PROSITE" id="PS00941">
    <property type="entry name" value="CARBOXYLESTERASE_B_2"/>
    <property type="match status" value="1"/>
</dbReference>
<feature type="chain" id="PRO_5032755111" description="Carboxylesterase type B domain-containing protein" evidence="3">
    <location>
        <begin position="20"/>
        <end position="631"/>
    </location>
</feature>
<dbReference type="InterPro" id="IPR051093">
    <property type="entry name" value="Neuroligin/BSAL"/>
</dbReference>
<dbReference type="Proteomes" id="UP000596742">
    <property type="component" value="Unassembled WGS sequence"/>
</dbReference>
<gene>
    <name evidence="5" type="ORF">MGAL_10B088349</name>
</gene>
<dbReference type="PANTHER" id="PTHR43903">
    <property type="entry name" value="NEUROLIGIN"/>
    <property type="match status" value="1"/>
</dbReference>
<dbReference type="InterPro" id="IPR002018">
    <property type="entry name" value="CarbesteraseB"/>
</dbReference>
<dbReference type="SUPFAM" id="SSF53474">
    <property type="entry name" value="alpha/beta-Hydrolases"/>
    <property type="match status" value="1"/>
</dbReference>
<evidence type="ECO:0000313" key="5">
    <source>
        <dbReference type="EMBL" id="VDI22370.1"/>
    </source>
</evidence>
<dbReference type="OrthoDB" id="6846267at2759"/>
<comment type="similarity">
    <text evidence="1">Belongs to the type-B carboxylesterase/lipase family.</text>
</comment>
<evidence type="ECO:0000256" key="2">
    <source>
        <dbReference type="ARBA" id="ARBA00022729"/>
    </source>
</evidence>
<organism evidence="5 6">
    <name type="scientific">Mytilus galloprovincialis</name>
    <name type="common">Mediterranean mussel</name>
    <dbReference type="NCBI Taxonomy" id="29158"/>
    <lineage>
        <taxon>Eukaryota</taxon>
        <taxon>Metazoa</taxon>
        <taxon>Spiralia</taxon>
        <taxon>Lophotrochozoa</taxon>
        <taxon>Mollusca</taxon>
        <taxon>Bivalvia</taxon>
        <taxon>Autobranchia</taxon>
        <taxon>Pteriomorphia</taxon>
        <taxon>Mytilida</taxon>
        <taxon>Mytiloidea</taxon>
        <taxon>Mytilidae</taxon>
        <taxon>Mytilinae</taxon>
        <taxon>Mytilus</taxon>
    </lineage>
</organism>
<evidence type="ECO:0000313" key="6">
    <source>
        <dbReference type="Proteomes" id="UP000596742"/>
    </source>
</evidence>
<reference evidence="5" key="1">
    <citation type="submission" date="2018-11" db="EMBL/GenBank/DDBJ databases">
        <authorList>
            <person name="Alioto T."/>
            <person name="Alioto T."/>
        </authorList>
    </citation>
    <scope>NUCLEOTIDE SEQUENCE</scope>
</reference>
<dbReference type="InterPro" id="IPR019819">
    <property type="entry name" value="Carboxylesterase_B_CS"/>
</dbReference>
<dbReference type="Pfam" id="PF00135">
    <property type="entry name" value="COesterase"/>
    <property type="match status" value="1"/>
</dbReference>
<name>A0A8B6DQG6_MYTGA</name>
<accession>A0A8B6DQG6</accession>
<evidence type="ECO:0000256" key="1">
    <source>
        <dbReference type="ARBA" id="ARBA00005964"/>
    </source>
</evidence>
<sequence length="631" mass="71265">MLRVFEIVVIPVLFTTLNCQIPVTVNTPSGVVMGKEIPFNGAKIYRFYGVPYAEQPARFKKPQKIANKRNSTLNAMNPGKLCMQAISDILKQQLQNSELTEDCLYVDIYVPRSLSEHNKKAVVIMIPGDFRTVQTSVYTIFKYLGLYSDAIFVYVSFRVDIFGFLSTGDNIIPGNFGLWDQQMAIEWVNENIHVFGGDSSRITLTGLKIGAIFVGLQVANSLNKDKIHRIVVHSGYPDSKEAIVTDAEEFAQRLAKHSCQATSGDANFTSQQIYDCLVTKPATELLDAVNSIYPTSKSLRFAVGPVIDNDFILETANFNAILPVDVLSLCVSAEGMIKFTTFVSEIENEYNINVNEGVPKAVLCNKIVTHIVSLFFENRQDLKDLICNFYTKNDSLEQSRDAVRLIGDILYYSPIINMLNIHDLTNTENSRFLGLFSVVNPLDNPAQSLWNMVPSPGTTTMYLSLRDVIIDYGFSFRAEETNLGDTFMKYWSNFVVYGNPNPCPADESLNIWPLYDIRNQYYMHFSSNFSIHQEHSLYKDRMQFWMETVPDFLGIPRTNLTSTSGRMPVTSTHCPQQISTVTDMTIKKITRETSETITETSTESLNNHMNILKSDLRILLIVPFILIVICV</sequence>
<feature type="signal peptide" evidence="3">
    <location>
        <begin position="1"/>
        <end position="19"/>
    </location>
</feature>
<dbReference type="InterPro" id="IPR029058">
    <property type="entry name" value="AB_hydrolase_fold"/>
</dbReference>
<dbReference type="Gene3D" id="3.40.50.1820">
    <property type="entry name" value="alpha/beta hydrolase"/>
    <property type="match status" value="1"/>
</dbReference>
<proteinExistence type="inferred from homology"/>
<feature type="domain" description="Carboxylesterase type B" evidence="4">
    <location>
        <begin position="24"/>
        <end position="545"/>
    </location>
</feature>
<keyword evidence="2 3" id="KW-0732">Signal</keyword>